<dbReference type="AlphaFoldDB" id="A0AAV4X5L0"/>
<accession>A0AAV4X5L0</accession>
<dbReference type="EMBL" id="BPLR01017152">
    <property type="protein sequence ID" value="GIY89088.1"/>
    <property type="molecule type" value="Genomic_DNA"/>
</dbReference>
<evidence type="ECO:0000313" key="2">
    <source>
        <dbReference type="Proteomes" id="UP001054945"/>
    </source>
</evidence>
<dbReference type="Proteomes" id="UP001054945">
    <property type="component" value="Unassembled WGS sequence"/>
</dbReference>
<proteinExistence type="predicted"/>
<gene>
    <name evidence="1" type="ORF">CEXT_202501</name>
</gene>
<sequence length="118" mass="13701">MPTHLSCETNQTSAERSLSELTNGCSIHKISKSRRQLFSDDYKRVIKETEMEFCTKEEIEVQTSYMSFTSRITAFMRQYSLEPNSSETSGKAFRTERFGGLTPGSRFLPREKWIQILE</sequence>
<reference evidence="1 2" key="1">
    <citation type="submission" date="2021-06" db="EMBL/GenBank/DDBJ databases">
        <title>Caerostris extrusa draft genome.</title>
        <authorList>
            <person name="Kono N."/>
            <person name="Arakawa K."/>
        </authorList>
    </citation>
    <scope>NUCLEOTIDE SEQUENCE [LARGE SCALE GENOMIC DNA]</scope>
</reference>
<name>A0AAV4X5L0_CAEEX</name>
<organism evidence="1 2">
    <name type="scientific">Caerostris extrusa</name>
    <name type="common">Bark spider</name>
    <name type="synonym">Caerostris bankana</name>
    <dbReference type="NCBI Taxonomy" id="172846"/>
    <lineage>
        <taxon>Eukaryota</taxon>
        <taxon>Metazoa</taxon>
        <taxon>Ecdysozoa</taxon>
        <taxon>Arthropoda</taxon>
        <taxon>Chelicerata</taxon>
        <taxon>Arachnida</taxon>
        <taxon>Araneae</taxon>
        <taxon>Araneomorphae</taxon>
        <taxon>Entelegynae</taxon>
        <taxon>Araneoidea</taxon>
        <taxon>Araneidae</taxon>
        <taxon>Caerostris</taxon>
    </lineage>
</organism>
<evidence type="ECO:0000313" key="1">
    <source>
        <dbReference type="EMBL" id="GIY89088.1"/>
    </source>
</evidence>
<protein>
    <submittedName>
        <fullName evidence="1">Uncharacterized protein</fullName>
    </submittedName>
</protein>
<keyword evidence="2" id="KW-1185">Reference proteome</keyword>
<comment type="caution">
    <text evidence="1">The sequence shown here is derived from an EMBL/GenBank/DDBJ whole genome shotgun (WGS) entry which is preliminary data.</text>
</comment>